<dbReference type="RefSeq" id="WP_146173776.1">
    <property type="nucleotide sequence ID" value="NZ_PYAX01000002.1"/>
</dbReference>
<evidence type="ECO:0000313" key="1">
    <source>
        <dbReference type="EMBL" id="PSL57662.1"/>
    </source>
</evidence>
<gene>
    <name evidence="1" type="ORF">B0I31_102641</name>
</gene>
<organism evidence="1 2">
    <name type="scientific">Saccharothrix carnea</name>
    <dbReference type="NCBI Taxonomy" id="1280637"/>
    <lineage>
        <taxon>Bacteria</taxon>
        <taxon>Bacillati</taxon>
        <taxon>Actinomycetota</taxon>
        <taxon>Actinomycetes</taxon>
        <taxon>Pseudonocardiales</taxon>
        <taxon>Pseudonocardiaceae</taxon>
        <taxon>Saccharothrix</taxon>
    </lineage>
</organism>
<dbReference type="AlphaFoldDB" id="A0A2P8IGS9"/>
<proteinExistence type="predicted"/>
<evidence type="ECO:0008006" key="3">
    <source>
        <dbReference type="Google" id="ProtNLM"/>
    </source>
</evidence>
<comment type="caution">
    <text evidence="1">The sequence shown here is derived from an EMBL/GenBank/DDBJ whole genome shotgun (WGS) entry which is preliminary data.</text>
</comment>
<keyword evidence="2" id="KW-1185">Reference proteome</keyword>
<accession>A0A2P8IGS9</accession>
<dbReference type="OrthoDB" id="3695861at2"/>
<sequence>MLRGPLLSTVVLALVTGVALLAVLSGSDRRVAGTAGPYCASLQVLFDSDEEMRRAVDALRDDERVREVREERTQAQNHERLTERLRAAGHHDLADAARVERTPASARVVEAFGVDVEALADQLRREYRVNLVDVCEEPTEPAYGPG</sequence>
<dbReference type="EMBL" id="PYAX01000002">
    <property type="protein sequence ID" value="PSL57662.1"/>
    <property type="molecule type" value="Genomic_DNA"/>
</dbReference>
<reference evidence="1 2" key="1">
    <citation type="submission" date="2018-03" db="EMBL/GenBank/DDBJ databases">
        <title>Genomic Encyclopedia of Type Strains, Phase III (KMG-III): the genomes of soil and plant-associated and newly described type strains.</title>
        <authorList>
            <person name="Whitman W."/>
        </authorList>
    </citation>
    <scope>NUCLEOTIDE SEQUENCE [LARGE SCALE GENOMIC DNA]</scope>
    <source>
        <strain evidence="1 2">CGMCC 4.7097</strain>
    </source>
</reference>
<name>A0A2P8IGS9_SACCR</name>
<protein>
    <recommendedName>
        <fullName evidence="3">FtsX extracellular domain-containing protein</fullName>
    </recommendedName>
</protein>
<evidence type="ECO:0000313" key="2">
    <source>
        <dbReference type="Proteomes" id="UP000241118"/>
    </source>
</evidence>
<dbReference type="Proteomes" id="UP000241118">
    <property type="component" value="Unassembled WGS sequence"/>
</dbReference>